<evidence type="ECO:0000256" key="11">
    <source>
        <dbReference type="ARBA" id="ARBA00023268"/>
    </source>
</evidence>
<proteinExistence type="inferred from homology"/>
<comment type="catalytic activity">
    <reaction evidence="13 14">
        <text>2,5-diamino-6-hydroxy-4-(5-phosphoribosylamino)-pyrimidine + H2O + H(+) = 5-amino-6-(5-phospho-D-ribosylamino)uracil + NH4(+)</text>
        <dbReference type="Rhea" id="RHEA:21868"/>
        <dbReference type="ChEBI" id="CHEBI:15377"/>
        <dbReference type="ChEBI" id="CHEBI:15378"/>
        <dbReference type="ChEBI" id="CHEBI:28938"/>
        <dbReference type="ChEBI" id="CHEBI:58453"/>
        <dbReference type="ChEBI" id="CHEBI:58614"/>
        <dbReference type="EC" id="3.5.4.26"/>
    </reaction>
</comment>
<evidence type="ECO:0000256" key="12">
    <source>
        <dbReference type="ARBA" id="ARBA00049861"/>
    </source>
</evidence>
<feature type="binding site" evidence="16">
    <location>
        <position position="163"/>
    </location>
    <ligand>
        <name>substrate</name>
    </ligand>
</feature>
<feature type="binding site" evidence="17">
    <location>
        <position position="43"/>
    </location>
    <ligand>
        <name>Zn(2+)</name>
        <dbReference type="ChEBI" id="CHEBI:29105"/>
        <note>catalytic</note>
    </ligand>
</feature>
<gene>
    <name evidence="19" type="ORF">AN277_0204840</name>
</gene>
<keyword evidence="7 14" id="KW-0479">Metal-binding</keyword>
<dbReference type="NCBIfam" id="TIGR00326">
    <property type="entry name" value="eubact_ribD"/>
    <property type="match status" value="1"/>
</dbReference>
<comment type="similarity">
    <text evidence="5 14">In the C-terminal section; belongs to the HTP reductase family.</text>
</comment>
<comment type="cofactor">
    <cofactor evidence="14 17">
        <name>Zn(2+)</name>
        <dbReference type="ChEBI" id="CHEBI:29105"/>
    </cofactor>
    <text evidence="14 17">Binds 1 zinc ion.</text>
</comment>
<comment type="pathway">
    <text evidence="3 14">Cofactor biosynthesis; riboflavin biosynthesis; 5-amino-6-(D-ribitylamino)uracil from GTP: step 3/4.</text>
</comment>
<evidence type="ECO:0000313" key="19">
    <source>
        <dbReference type="EMBL" id="OAX52144.1"/>
    </source>
</evidence>
<comment type="catalytic activity">
    <reaction evidence="12 14">
        <text>5-amino-6-(5-phospho-D-ribitylamino)uracil + NADP(+) = 5-amino-6-(5-phospho-D-ribosylamino)uracil + NADPH + H(+)</text>
        <dbReference type="Rhea" id="RHEA:17845"/>
        <dbReference type="ChEBI" id="CHEBI:15378"/>
        <dbReference type="ChEBI" id="CHEBI:57783"/>
        <dbReference type="ChEBI" id="CHEBI:58349"/>
        <dbReference type="ChEBI" id="CHEBI:58421"/>
        <dbReference type="ChEBI" id="CHEBI:58453"/>
        <dbReference type="EC" id="1.1.1.193"/>
    </reaction>
</comment>
<evidence type="ECO:0000256" key="3">
    <source>
        <dbReference type="ARBA" id="ARBA00004910"/>
    </source>
</evidence>
<dbReference type="InterPro" id="IPR024072">
    <property type="entry name" value="DHFR-like_dom_sf"/>
</dbReference>
<dbReference type="InterPro" id="IPR002125">
    <property type="entry name" value="CMP_dCMP_dom"/>
</dbReference>
<comment type="similarity">
    <text evidence="4 14">In the N-terminal section; belongs to the cytidine and deoxycytidylate deaminase family.</text>
</comment>
<evidence type="ECO:0000256" key="15">
    <source>
        <dbReference type="PIRSR" id="PIRSR006769-1"/>
    </source>
</evidence>
<organism evidence="19 20">
    <name type="scientific">Rothia kristinae</name>
    <dbReference type="NCBI Taxonomy" id="37923"/>
    <lineage>
        <taxon>Bacteria</taxon>
        <taxon>Bacillati</taxon>
        <taxon>Actinomycetota</taxon>
        <taxon>Actinomycetes</taxon>
        <taxon>Micrococcales</taxon>
        <taxon>Micrococcaceae</taxon>
        <taxon>Rothia</taxon>
    </lineage>
</organism>
<keyword evidence="9 14" id="KW-0521">NADP</keyword>
<reference evidence="19" key="1">
    <citation type="submission" date="2016-06" db="EMBL/GenBank/DDBJ databases">
        <title>Identification of putative biosynthetic pathways for the production of bioactive secondary metabolites by the marine actinomycete Kocuria kristinae RUTW2-3.</title>
        <authorList>
            <person name="Waterworth S.C."/>
            <person name="Walmsley T.A."/>
            <person name="Matongo T."/>
            <person name="Davies-Coleman M.T."/>
            <person name="Dorrington R.A."/>
        </authorList>
    </citation>
    <scope>NUCLEOTIDE SEQUENCE [LARGE SCALE GENOMIC DNA]</scope>
    <source>
        <strain evidence="19">RUTW2-3</strain>
    </source>
</reference>
<dbReference type="PIRSF" id="PIRSF006769">
    <property type="entry name" value="RibD"/>
    <property type="match status" value="1"/>
</dbReference>
<evidence type="ECO:0000256" key="13">
    <source>
        <dbReference type="ARBA" id="ARBA00049886"/>
    </source>
</evidence>
<keyword evidence="11" id="KW-0511">Multifunctional enzyme</keyword>
<feature type="binding site" evidence="16">
    <location>
        <position position="179"/>
    </location>
    <ligand>
        <name>substrate</name>
    </ligand>
</feature>
<evidence type="ECO:0000256" key="14">
    <source>
        <dbReference type="PIRNR" id="PIRNR006769"/>
    </source>
</evidence>
<name>A0A199NST2_9MICC</name>
<dbReference type="UniPathway" id="UPA00275">
    <property type="reaction ID" value="UER00401"/>
</dbReference>
<comment type="function">
    <text evidence="1 14">Converts 2,5-diamino-6-(ribosylamino)-4(3h)-pyrimidinone 5'-phosphate into 5-amino-6-(ribosylamino)-2,4(1h,3h)-pyrimidinedione 5'-phosphate.</text>
</comment>
<dbReference type="Pfam" id="PF01872">
    <property type="entry name" value="RibD_C"/>
    <property type="match status" value="1"/>
</dbReference>
<dbReference type="GO" id="GO:0008703">
    <property type="term" value="F:5-amino-6-(5-phosphoribosylamino)uracil reductase activity"/>
    <property type="evidence" value="ECO:0007669"/>
    <property type="project" value="UniProtKB-EC"/>
</dbReference>
<evidence type="ECO:0000256" key="16">
    <source>
        <dbReference type="PIRSR" id="PIRSR006769-2"/>
    </source>
</evidence>
<dbReference type="InterPro" id="IPR002734">
    <property type="entry name" value="RibDG_C"/>
</dbReference>
<dbReference type="GO" id="GO:0009231">
    <property type="term" value="P:riboflavin biosynthetic process"/>
    <property type="evidence" value="ECO:0007669"/>
    <property type="project" value="UniProtKB-UniPathway"/>
</dbReference>
<evidence type="ECO:0000256" key="4">
    <source>
        <dbReference type="ARBA" id="ARBA00005259"/>
    </source>
</evidence>
<feature type="binding site" evidence="16">
    <location>
        <position position="149"/>
    </location>
    <ligand>
        <name>NADP(+)</name>
        <dbReference type="ChEBI" id="CHEBI:58349"/>
    </ligand>
</feature>
<dbReference type="GO" id="GO:0008270">
    <property type="term" value="F:zinc ion binding"/>
    <property type="evidence" value="ECO:0007669"/>
    <property type="project" value="InterPro"/>
</dbReference>
<keyword evidence="8 14" id="KW-0862">Zinc</keyword>
<dbReference type="PROSITE" id="PS00903">
    <property type="entry name" value="CYT_DCMP_DEAMINASES_1"/>
    <property type="match status" value="1"/>
</dbReference>
<evidence type="ECO:0000256" key="17">
    <source>
        <dbReference type="PIRSR" id="PIRSR006769-3"/>
    </source>
</evidence>
<feature type="binding site" evidence="16">
    <location>
        <position position="199"/>
    </location>
    <ligand>
        <name>NADP(+)</name>
        <dbReference type="ChEBI" id="CHEBI:58349"/>
    </ligand>
</feature>
<feature type="binding site" evidence="16">
    <location>
        <position position="165"/>
    </location>
    <ligand>
        <name>NADP(+)</name>
        <dbReference type="ChEBI" id="CHEBI:58349"/>
    </ligand>
</feature>
<evidence type="ECO:0000256" key="6">
    <source>
        <dbReference type="ARBA" id="ARBA00022619"/>
    </source>
</evidence>
<feature type="active site" description="Proton donor" evidence="15">
    <location>
        <position position="45"/>
    </location>
</feature>
<dbReference type="PROSITE" id="PS51747">
    <property type="entry name" value="CYT_DCMP_DEAMINASES_2"/>
    <property type="match status" value="1"/>
</dbReference>
<dbReference type="AlphaFoldDB" id="A0A199NST2"/>
<dbReference type="InterPro" id="IPR016193">
    <property type="entry name" value="Cytidine_deaminase-like"/>
</dbReference>
<dbReference type="Gene3D" id="3.40.140.10">
    <property type="entry name" value="Cytidine Deaminase, domain 2"/>
    <property type="match status" value="1"/>
</dbReference>
<feature type="binding site" evidence="16">
    <location>
        <position position="202"/>
    </location>
    <ligand>
        <name>substrate</name>
    </ligand>
</feature>
<dbReference type="PANTHER" id="PTHR38011">
    <property type="entry name" value="DIHYDROFOLATE REDUCTASE FAMILY PROTEIN (AFU_ORTHOLOGUE AFUA_8G06820)"/>
    <property type="match status" value="1"/>
</dbReference>
<dbReference type="InterPro" id="IPR004794">
    <property type="entry name" value="Eubact_RibD"/>
</dbReference>
<dbReference type="GO" id="GO:0008835">
    <property type="term" value="F:diaminohydroxyphosphoribosylaminopyrimidine deaminase activity"/>
    <property type="evidence" value="ECO:0007669"/>
    <property type="project" value="UniProtKB-EC"/>
</dbReference>
<feature type="binding site" evidence="16">
    <location>
        <position position="261"/>
    </location>
    <ligand>
        <name>substrate</name>
    </ligand>
</feature>
<evidence type="ECO:0000256" key="5">
    <source>
        <dbReference type="ARBA" id="ARBA00007417"/>
    </source>
</evidence>
<evidence type="ECO:0000256" key="9">
    <source>
        <dbReference type="ARBA" id="ARBA00022857"/>
    </source>
</evidence>
<feature type="binding site" evidence="16">
    <location>
        <position position="195"/>
    </location>
    <ligand>
        <name>NADP(+)</name>
        <dbReference type="ChEBI" id="CHEBI:58349"/>
    </ligand>
</feature>
<dbReference type="Gene3D" id="3.40.430.10">
    <property type="entry name" value="Dihydrofolate Reductase, subunit A"/>
    <property type="match status" value="1"/>
</dbReference>
<dbReference type="EC" id="3.5.4.26" evidence="14"/>
<sequence length="344" mass="35595">MGLALAEAARGPRGANPLVGAVLADRDGTVLAVGHHRGAGTAHAEPDALAAARRAGTDPRGATLCVTLEPCDHTGRTGPCTEAILAAGVTRVIIGAPDPTGDGAGGAARLCAAGVEVITGVLPEQARELNHRWTRARAEDRPFVTAKTASTADGFVAAADGTSRWITGPEARAHAHRLRARVDAVLVGTGTALADDPRLTARDETGASLAHQPLRAVMGRRTLPDTAALTRDGGALRLDTRDPVGALRRLRERGVEHVLLEGGPTLLTAFLAADLVDELWWYRAPLLLGEGAPAIGPLGVGGLGEARRWRTDRTGPGISDAARGVEILGPDVLTRCEPQPRPAP</sequence>
<dbReference type="SUPFAM" id="SSF53597">
    <property type="entry name" value="Dihydrofolate reductase-like"/>
    <property type="match status" value="1"/>
</dbReference>
<evidence type="ECO:0000259" key="18">
    <source>
        <dbReference type="PROSITE" id="PS51747"/>
    </source>
</evidence>
<dbReference type="InterPro" id="IPR016192">
    <property type="entry name" value="APOBEC/CMP_deaminase_Zn-bd"/>
</dbReference>
<evidence type="ECO:0000256" key="8">
    <source>
        <dbReference type="ARBA" id="ARBA00022833"/>
    </source>
</evidence>
<comment type="caution">
    <text evidence="19">The sequence shown here is derived from an EMBL/GenBank/DDBJ whole genome shotgun (WGS) entry which is preliminary data.</text>
</comment>
<dbReference type="Proteomes" id="UP000053171">
    <property type="component" value="Unassembled WGS sequence"/>
</dbReference>
<dbReference type="PANTHER" id="PTHR38011:SF7">
    <property type="entry name" value="2,5-DIAMINO-6-RIBOSYLAMINO-4(3H)-PYRIMIDINONE 5'-PHOSPHATE REDUCTASE"/>
    <property type="match status" value="1"/>
</dbReference>
<dbReference type="EMBL" id="LJBJ02000007">
    <property type="protein sequence ID" value="OAX52144.1"/>
    <property type="molecule type" value="Genomic_DNA"/>
</dbReference>
<dbReference type="SUPFAM" id="SSF53927">
    <property type="entry name" value="Cytidine deaminase-like"/>
    <property type="match status" value="1"/>
</dbReference>
<feature type="domain" description="CMP/dCMP-type deaminase" evidence="18">
    <location>
        <begin position="1"/>
        <end position="107"/>
    </location>
</feature>
<dbReference type="Pfam" id="PF00383">
    <property type="entry name" value="dCMP_cyt_deam_1"/>
    <property type="match status" value="1"/>
</dbReference>
<keyword evidence="14" id="KW-0378">Hydrolase</keyword>
<evidence type="ECO:0000313" key="20">
    <source>
        <dbReference type="Proteomes" id="UP000053171"/>
    </source>
</evidence>
<dbReference type="InterPro" id="IPR050765">
    <property type="entry name" value="Riboflavin_Biosynth_HTPR"/>
</dbReference>
<keyword evidence="6 14" id="KW-0686">Riboflavin biosynthesis</keyword>
<keyword evidence="20" id="KW-1185">Reference proteome</keyword>
<keyword evidence="10 14" id="KW-0560">Oxidoreductase</keyword>
<feature type="binding site" evidence="17">
    <location>
        <position position="80"/>
    </location>
    <ligand>
        <name>Zn(2+)</name>
        <dbReference type="ChEBI" id="CHEBI:29105"/>
        <note>catalytic</note>
    </ligand>
</feature>
<dbReference type="EC" id="1.1.1.193" evidence="14"/>
<evidence type="ECO:0000256" key="7">
    <source>
        <dbReference type="ARBA" id="ARBA00022723"/>
    </source>
</evidence>
<feature type="binding site" evidence="16">
    <location>
        <position position="191"/>
    </location>
    <ligand>
        <name>NADP(+)</name>
        <dbReference type="ChEBI" id="CHEBI:58349"/>
    </ligand>
</feature>
<accession>A0A199NST2</accession>
<feature type="binding site" evidence="16">
    <location>
        <begin position="263"/>
        <end position="269"/>
    </location>
    <ligand>
        <name>NADP(+)</name>
        <dbReference type="ChEBI" id="CHEBI:58349"/>
    </ligand>
</feature>
<feature type="binding site" evidence="17">
    <location>
        <position position="71"/>
    </location>
    <ligand>
        <name>Zn(2+)</name>
        <dbReference type="ChEBI" id="CHEBI:29105"/>
        <note>catalytic</note>
    </ligand>
</feature>
<evidence type="ECO:0000256" key="1">
    <source>
        <dbReference type="ARBA" id="ARBA00002151"/>
    </source>
</evidence>
<comment type="pathway">
    <text evidence="2 14">Cofactor biosynthesis; riboflavin biosynthesis; 5-amino-6-(D-ribitylamino)uracil from GTP: step 2/4.</text>
</comment>
<evidence type="ECO:0000256" key="10">
    <source>
        <dbReference type="ARBA" id="ARBA00023002"/>
    </source>
</evidence>
<dbReference type="CDD" id="cd01284">
    <property type="entry name" value="Riboflavin_deaminase-reductase"/>
    <property type="match status" value="1"/>
</dbReference>
<evidence type="ECO:0000256" key="2">
    <source>
        <dbReference type="ARBA" id="ARBA00004882"/>
    </source>
</evidence>
<protein>
    <recommendedName>
        <fullName evidence="14">Riboflavin biosynthesis protein RibD</fullName>
    </recommendedName>
    <domain>
        <recommendedName>
            <fullName evidence="14">Diaminohydroxyphosphoribosylaminopyrimidine deaminase</fullName>
            <shortName evidence="14">DRAP deaminase</shortName>
            <ecNumber evidence="14">3.5.4.26</ecNumber>
        </recommendedName>
        <alternativeName>
            <fullName evidence="14">Riboflavin-specific deaminase</fullName>
        </alternativeName>
    </domain>
    <domain>
        <recommendedName>
            <fullName evidence="14">5-amino-6-(5-phosphoribosylamino)uracil reductase</fullName>
            <ecNumber evidence="14">1.1.1.193</ecNumber>
        </recommendedName>
        <alternativeName>
            <fullName evidence="14">HTP reductase</fullName>
        </alternativeName>
    </domain>
</protein>